<dbReference type="SUPFAM" id="SSF56235">
    <property type="entry name" value="N-terminal nucleophile aminohydrolases (Ntn hydrolases)"/>
    <property type="match status" value="1"/>
</dbReference>
<dbReference type="RefSeq" id="XP_025057321.1">
    <property type="nucleotide sequence ID" value="XM_025201536.1"/>
</dbReference>
<dbReference type="InterPro" id="IPR034642">
    <property type="entry name" value="Proteasome_subunit_alpha6"/>
</dbReference>
<dbReference type="InterPro" id="IPR050115">
    <property type="entry name" value="Proteasome_alpha"/>
</dbReference>
<dbReference type="eggNOG" id="KOG0182">
    <property type="taxonomic scope" value="Eukaryota"/>
</dbReference>
<gene>
    <name evidence="15 16" type="primary">PSMA6</name>
</gene>
<protein>
    <recommendedName>
        <fullName evidence="4">Proteasome subunit alpha type-6</fullName>
    </recommendedName>
</protein>
<comment type="function">
    <text evidence="1">Component of the 20S core proteasome complex involved in the proteolytic degradation of most intracellular proteins. This complex plays numerous essential roles within the cell by associating with different regulatory particles. Associated with two 19S regulatory particles, forms the 26S proteasome and thus participates in the ATP-dependent degradation of ubiquitinated proteins. The 26S proteasome plays a key role in the maintenance of protein homeostasis by removing misfolded or damaged proteins that could impair cellular functions, and by removing proteins whose functions are no longer required. Associated with the PA200 or PA28, the 20S proteasome mediates ubiquitin-independent protein degradation. This type of proteolysis is required in several pathways including spermatogenesis (20S-PA200 complex) or generation of a subset of MHC class I-presented antigenic peptides (20S-PA28 complex).</text>
</comment>
<dbReference type="Gene3D" id="3.60.20.10">
    <property type="entry name" value="Glutamine Phosphoribosylpyrophosphate, subunit 1, domain 1"/>
    <property type="match status" value="1"/>
</dbReference>
<dbReference type="FunFam" id="3.60.20.10:FF:000020">
    <property type="entry name" value="Proteasome subunit alpha type"/>
    <property type="match status" value="1"/>
</dbReference>
<dbReference type="GeneID" id="102381514"/>
<evidence type="ECO:0000256" key="4">
    <source>
        <dbReference type="ARBA" id="ARBA00021332"/>
    </source>
</evidence>
<dbReference type="InterPro" id="IPR000426">
    <property type="entry name" value="Proteasome_asu_N"/>
</dbReference>
<dbReference type="InterPro" id="IPR001353">
    <property type="entry name" value="Proteasome_sua/b"/>
</dbReference>
<name>A0A1U7RM45_ALLSI</name>
<dbReference type="Pfam" id="PF00227">
    <property type="entry name" value="Proteasome"/>
    <property type="match status" value="1"/>
</dbReference>
<dbReference type="Proteomes" id="UP000189705">
    <property type="component" value="Unplaced"/>
</dbReference>
<evidence type="ECO:0000313" key="16">
    <source>
        <dbReference type="RefSeq" id="XP_025057321.1"/>
    </source>
</evidence>
<evidence type="ECO:0000256" key="12">
    <source>
        <dbReference type="PROSITE-ProRule" id="PRU00808"/>
    </source>
</evidence>
<sequence>MRAASEEGGSGGVSCGRAALLRLRRLRGGSCGPAGRLPPSRDATEPVCCLNALRSLALGGGQASSSTLSCARAQSRSPGCRREGARKYTCAAEAPLELLPRLRGVRAPEVFLLLSRSGRWARAPRAVSRPERAPLAMSRGSSAGFDRHITIFSPEGRLYQVEYAFKAINQGGLTSVAVRGKDSAVIVTQKKVPDKLLDSSTVTHLFRITENIGCVMTGMTADSRSQVQRARYEAANWKYKYGYDIPVDMLCKRIADISQVYTQNAEMRPLGCCMILIGVDEEHGPQVYKCDPAGYYCGFKATAAGVKQTESTSFLEKKVKKKFDWTYEQTVETAITCLSTVLSIDFKPSEIEVGVVTVENPKFRILTEAEIDTHLVALAERD</sequence>
<dbReference type="RefSeq" id="XP_006015430.3">
    <property type="nucleotide sequence ID" value="XM_006015368.3"/>
</dbReference>
<dbReference type="GO" id="GO:0005634">
    <property type="term" value="C:nucleus"/>
    <property type="evidence" value="ECO:0007669"/>
    <property type="project" value="UniProtKB-SubCell"/>
</dbReference>
<evidence type="ECO:0000256" key="7">
    <source>
        <dbReference type="ARBA" id="ARBA00022942"/>
    </source>
</evidence>
<dbReference type="PROSITE" id="PS51475">
    <property type="entry name" value="PROTEASOME_ALPHA_2"/>
    <property type="match status" value="1"/>
</dbReference>
<keyword evidence="9" id="KW-0325">Glycoprotein</keyword>
<evidence type="ECO:0000256" key="11">
    <source>
        <dbReference type="ARBA" id="ARBA00062366"/>
    </source>
</evidence>
<keyword evidence="5" id="KW-0963">Cytoplasm</keyword>
<evidence type="ECO:0000259" key="13">
    <source>
        <dbReference type="PROSITE" id="PS00388"/>
    </source>
</evidence>
<dbReference type="NCBIfam" id="NF003075">
    <property type="entry name" value="PRK03996.1"/>
    <property type="match status" value="1"/>
</dbReference>
<evidence type="ECO:0000256" key="1">
    <source>
        <dbReference type="ARBA" id="ARBA00003876"/>
    </source>
</evidence>
<reference evidence="15 16" key="1">
    <citation type="submission" date="2025-04" db="UniProtKB">
        <authorList>
            <consortium name="RefSeq"/>
        </authorList>
    </citation>
    <scope>IDENTIFICATION</scope>
</reference>
<dbReference type="AlphaFoldDB" id="A0A1U7RM45"/>
<keyword evidence="14" id="KW-1185">Reference proteome</keyword>
<evidence type="ECO:0000256" key="2">
    <source>
        <dbReference type="ARBA" id="ARBA00004123"/>
    </source>
</evidence>
<dbReference type="Pfam" id="PF10584">
    <property type="entry name" value="Proteasome_A_N"/>
    <property type="match status" value="1"/>
</dbReference>
<dbReference type="CDD" id="cd03754">
    <property type="entry name" value="proteasome_alpha_type_6"/>
    <property type="match status" value="1"/>
</dbReference>
<proteinExistence type="inferred from homology"/>
<dbReference type="PROSITE" id="PS00388">
    <property type="entry name" value="PROTEASOME_ALPHA_1"/>
    <property type="match status" value="1"/>
</dbReference>
<evidence type="ECO:0000313" key="15">
    <source>
        <dbReference type="RefSeq" id="XP_006015430.3"/>
    </source>
</evidence>
<dbReference type="SMART" id="SM00948">
    <property type="entry name" value="Proteasome_A_N"/>
    <property type="match status" value="1"/>
</dbReference>
<comment type="subcellular location">
    <subcellularLocation>
        <location evidence="3">Cytoplasm</location>
    </subcellularLocation>
    <subcellularLocation>
        <location evidence="2">Nucleus</location>
    </subcellularLocation>
</comment>
<keyword evidence="7 12" id="KW-0647">Proteasome</keyword>
<comment type="similarity">
    <text evidence="12">Belongs to the peptidase T1A family.</text>
</comment>
<dbReference type="GO" id="GO:0019773">
    <property type="term" value="C:proteasome core complex, alpha-subunit complex"/>
    <property type="evidence" value="ECO:0007669"/>
    <property type="project" value="UniProtKB-UniRule"/>
</dbReference>
<evidence type="ECO:0000256" key="9">
    <source>
        <dbReference type="ARBA" id="ARBA00023180"/>
    </source>
</evidence>
<evidence type="ECO:0000256" key="8">
    <source>
        <dbReference type="ARBA" id="ARBA00022990"/>
    </source>
</evidence>
<dbReference type="KEGG" id="asn:102381514"/>
<dbReference type="CTD" id="5687"/>
<dbReference type="PANTHER" id="PTHR11599">
    <property type="entry name" value="PROTEASOME SUBUNIT ALPHA/BETA"/>
    <property type="match status" value="1"/>
</dbReference>
<dbReference type="GO" id="GO:0005737">
    <property type="term" value="C:cytoplasm"/>
    <property type="evidence" value="ECO:0007669"/>
    <property type="project" value="UniProtKB-SubCell"/>
</dbReference>
<feature type="domain" description="Proteasome alpha-type subunits" evidence="13">
    <location>
        <begin position="145"/>
        <end position="167"/>
    </location>
</feature>
<evidence type="ECO:0000256" key="10">
    <source>
        <dbReference type="ARBA" id="ARBA00023242"/>
    </source>
</evidence>
<dbReference type="STRING" id="38654.A0A1U7RM45"/>
<dbReference type="InterPro" id="IPR023332">
    <property type="entry name" value="Proteasome_alpha-type"/>
</dbReference>
<accession>A0A1U7RM45</accession>
<dbReference type="GO" id="GO:0006511">
    <property type="term" value="P:ubiquitin-dependent protein catabolic process"/>
    <property type="evidence" value="ECO:0007669"/>
    <property type="project" value="InterPro"/>
</dbReference>
<evidence type="ECO:0000256" key="5">
    <source>
        <dbReference type="ARBA" id="ARBA00022490"/>
    </source>
</evidence>
<evidence type="ECO:0000256" key="6">
    <source>
        <dbReference type="ARBA" id="ARBA00022553"/>
    </source>
</evidence>
<evidence type="ECO:0000313" key="14">
    <source>
        <dbReference type="Proteomes" id="UP000189705"/>
    </source>
</evidence>
<dbReference type="InterPro" id="IPR029055">
    <property type="entry name" value="Ntn_hydrolases_N"/>
</dbReference>
<organism evidence="14 15">
    <name type="scientific">Alligator sinensis</name>
    <name type="common">Chinese alligator</name>
    <dbReference type="NCBI Taxonomy" id="38654"/>
    <lineage>
        <taxon>Eukaryota</taxon>
        <taxon>Metazoa</taxon>
        <taxon>Chordata</taxon>
        <taxon>Craniata</taxon>
        <taxon>Vertebrata</taxon>
        <taxon>Euteleostomi</taxon>
        <taxon>Archelosauria</taxon>
        <taxon>Archosauria</taxon>
        <taxon>Crocodylia</taxon>
        <taxon>Alligatoridae</taxon>
        <taxon>Alligatorinae</taxon>
        <taxon>Alligator</taxon>
    </lineage>
</organism>
<evidence type="ECO:0000256" key="3">
    <source>
        <dbReference type="ARBA" id="ARBA00004496"/>
    </source>
</evidence>
<comment type="subunit">
    <text evidence="11">The 26S proteasome consists of a 20S proteasome core and two 19S regulatory subunits. The 20S proteasome core is a barrel-shaped complex made of 28 subunits that are arranged in four stacked rings. The two outer rings are each formed by seven alpha subunits, and the two inner rings are formed by seven beta subunits. The proteolytic activity is exerted by three beta-subunits PSMB5, PSMB6 and PSMB7. Interacts with ALKBH4.</text>
</comment>
<keyword evidence="10" id="KW-0539">Nucleus</keyword>
<keyword evidence="6" id="KW-0597">Phosphoprotein</keyword>
<keyword evidence="8" id="KW-0007">Acetylation</keyword>